<keyword evidence="7 10" id="KW-0573">Peptidoglycan synthesis</keyword>
<dbReference type="EC" id="6.3.2.10" evidence="10 11"/>
<dbReference type="EMBL" id="SNZP01000011">
    <property type="protein sequence ID" value="TDR76561.1"/>
    <property type="molecule type" value="Genomic_DNA"/>
</dbReference>
<keyword evidence="6 10" id="KW-0133">Cell shape</keyword>
<evidence type="ECO:0000259" key="12">
    <source>
        <dbReference type="Pfam" id="PF01225"/>
    </source>
</evidence>
<evidence type="ECO:0000313" key="15">
    <source>
        <dbReference type="EMBL" id="TDR76561.1"/>
    </source>
</evidence>
<comment type="similarity">
    <text evidence="10">Belongs to the MurCDEF family. MurF subfamily.</text>
</comment>
<dbReference type="GO" id="GO:0005524">
    <property type="term" value="F:ATP binding"/>
    <property type="evidence" value="ECO:0007669"/>
    <property type="project" value="UniProtKB-UniRule"/>
</dbReference>
<dbReference type="PANTHER" id="PTHR43024:SF1">
    <property type="entry name" value="UDP-N-ACETYLMURAMOYL-TRIPEPTIDE--D-ALANYL-D-ALANINE LIGASE"/>
    <property type="match status" value="1"/>
</dbReference>
<dbReference type="GO" id="GO:0009252">
    <property type="term" value="P:peptidoglycan biosynthetic process"/>
    <property type="evidence" value="ECO:0007669"/>
    <property type="project" value="UniProtKB-UniRule"/>
</dbReference>
<dbReference type="GO" id="GO:0008360">
    <property type="term" value="P:regulation of cell shape"/>
    <property type="evidence" value="ECO:0007669"/>
    <property type="project" value="UniProtKB-KW"/>
</dbReference>
<evidence type="ECO:0000259" key="14">
    <source>
        <dbReference type="Pfam" id="PF08245"/>
    </source>
</evidence>
<dbReference type="Gene3D" id="3.40.1190.10">
    <property type="entry name" value="Mur-like, catalytic domain"/>
    <property type="match status" value="1"/>
</dbReference>
<keyword evidence="4 10" id="KW-0547">Nucleotide-binding</keyword>
<dbReference type="GO" id="GO:0071555">
    <property type="term" value="P:cell wall organization"/>
    <property type="evidence" value="ECO:0007669"/>
    <property type="project" value="UniProtKB-KW"/>
</dbReference>
<evidence type="ECO:0000256" key="7">
    <source>
        <dbReference type="ARBA" id="ARBA00022984"/>
    </source>
</evidence>
<dbReference type="InterPro" id="IPR036565">
    <property type="entry name" value="Mur-like_cat_sf"/>
</dbReference>
<keyword evidence="8 10" id="KW-0131">Cell cycle</keyword>
<dbReference type="AlphaFoldDB" id="A0A4R7B1H2"/>
<dbReference type="InterPro" id="IPR000713">
    <property type="entry name" value="Mur_ligase_N"/>
</dbReference>
<gene>
    <name evidence="10" type="primary">murF</name>
    <name evidence="15" type="ORF">DFP86_111144</name>
</gene>
<evidence type="ECO:0000256" key="1">
    <source>
        <dbReference type="ARBA" id="ARBA00022490"/>
    </source>
</evidence>
<keyword evidence="16" id="KW-1185">Reference proteome</keyword>
<evidence type="ECO:0000259" key="13">
    <source>
        <dbReference type="Pfam" id="PF02875"/>
    </source>
</evidence>
<dbReference type="OrthoDB" id="9801978at2"/>
<dbReference type="InterPro" id="IPR005863">
    <property type="entry name" value="UDP-N-AcMur_synth"/>
</dbReference>
<reference evidence="15 16" key="1">
    <citation type="submission" date="2019-03" db="EMBL/GenBank/DDBJ databases">
        <title>Genomic Encyclopedia of Type Strains, Phase III (KMG-III): the genomes of soil and plant-associated and newly described type strains.</title>
        <authorList>
            <person name="Whitman W."/>
        </authorList>
    </citation>
    <scope>NUCLEOTIDE SEQUENCE [LARGE SCALE GENOMIC DNA]</scope>
    <source>
        <strain evidence="15 16">CECT 8976</strain>
    </source>
</reference>
<dbReference type="Pfam" id="PF08245">
    <property type="entry name" value="Mur_ligase_M"/>
    <property type="match status" value="1"/>
</dbReference>
<evidence type="ECO:0000256" key="2">
    <source>
        <dbReference type="ARBA" id="ARBA00022598"/>
    </source>
</evidence>
<evidence type="ECO:0000256" key="10">
    <source>
        <dbReference type="HAMAP-Rule" id="MF_02019"/>
    </source>
</evidence>
<evidence type="ECO:0000256" key="8">
    <source>
        <dbReference type="ARBA" id="ARBA00023306"/>
    </source>
</evidence>
<comment type="function">
    <text evidence="10 11">Involved in cell wall formation. Catalyzes the final step in the synthesis of UDP-N-acetylmuramoyl-pentapeptide, the precursor of murein.</text>
</comment>
<dbReference type="SUPFAM" id="SSF53244">
    <property type="entry name" value="MurD-like peptide ligases, peptide-binding domain"/>
    <property type="match status" value="1"/>
</dbReference>
<dbReference type="GO" id="GO:0008766">
    <property type="term" value="F:UDP-N-acetylmuramoylalanyl-D-glutamyl-2,6-diaminopimelate-D-alanyl-D-alanine ligase activity"/>
    <property type="evidence" value="ECO:0007669"/>
    <property type="project" value="RHEA"/>
</dbReference>
<dbReference type="NCBIfam" id="TIGR01143">
    <property type="entry name" value="murF"/>
    <property type="match status" value="1"/>
</dbReference>
<evidence type="ECO:0000256" key="5">
    <source>
        <dbReference type="ARBA" id="ARBA00022840"/>
    </source>
</evidence>
<dbReference type="UniPathway" id="UPA00219"/>
<comment type="pathway">
    <text evidence="10 11">Cell wall biogenesis; peptidoglycan biosynthesis.</text>
</comment>
<evidence type="ECO:0000256" key="9">
    <source>
        <dbReference type="ARBA" id="ARBA00023316"/>
    </source>
</evidence>
<dbReference type="InterPro" id="IPR035911">
    <property type="entry name" value="MurE/MurF_N"/>
</dbReference>
<evidence type="ECO:0000256" key="4">
    <source>
        <dbReference type="ARBA" id="ARBA00022741"/>
    </source>
</evidence>
<dbReference type="GO" id="GO:0047480">
    <property type="term" value="F:UDP-N-acetylmuramoyl-tripeptide-D-alanyl-D-alanine ligase activity"/>
    <property type="evidence" value="ECO:0007669"/>
    <property type="project" value="UniProtKB-UniRule"/>
</dbReference>
<dbReference type="GO" id="GO:0005737">
    <property type="term" value="C:cytoplasm"/>
    <property type="evidence" value="ECO:0007669"/>
    <property type="project" value="UniProtKB-SubCell"/>
</dbReference>
<protein>
    <recommendedName>
        <fullName evidence="10 11">UDP-N-acetylmuramoyl-tripeptide--D-alanyl-D-alanine ligase</fullName>
        <ecNumber evidence="10 11">6.3.2.10</ecNumber>
    </recommendedName>
    <alternativeName>
        <fullName evidence="10">D-alanyl-D-alanine-adding enzyme</fullName>
    </alternativeName>
</protein>
<dbReference type="Pfam" id="PF02875">
    <property type="entry name" value="Mur_ligase_C"/>
    <property type="match status" value="1"/>
</dbReference>
<dbReference type="RefSeq" id="WP_133682324.1">
    <property type="nucleotide sequence ID" value="NZ_SNZP01000011.1"/>
</dbReference>
<feature type="domain" description="Mur ligase central" evidence="14">
    <location>
        <begin position="104"/>
        <end position="292"/>
    </location>
</feature>
<evidence type="ECO:0000256" key="6">
    <source>
        <dbReference type="ARBA" id="ARBA00022960"/>
    </source>
</evidence>
<comment type="caution">
    <text evidence="15">The sequence shown here is derived from an EMBL/GenBank/DDBJ whole genome shotgun (WGS) entry which is preliminary data.</text>
</comment>
<sequence>MMTLSEAARLAGGVLHGSDADVTRVVTDSRAIQAGDLFVALKGERFDAHDFVAGALEKGAAGAIVAEGFALEGANLIVVDDTRLALGRLAAGWRARFDMPLIGITGSNGKTTVKEMLAAILRAYVGEDAVLVTAGNFNNDIGLPLTLLGLNRNHRFAVIEMGMNHTGELAYLSALARPDVALINNALRAHLGQFDSVQAIAHAKAEIFDGLGDQGIAVFNAEDANADLFAAAAGKRPMLRFGLKTGDVRALNYTLGNDGSSVTLHTPLGELAVRVPAPGEHNVKNALAAASLALALDVPAAAITRGLMGFQGVKGRLQKKIAKNGATVLDDTYNANPDSMKAGLAVLSKRAAPRWFVMGDMGELGEGAAALHAEVGQNARELGIDMLVTLGQESRAACEAFGAPARHFEAIEPLLAWLNTALPYNANVLVKGSHFMNMDRVVDHLVGQKGN</sequence>
<dbReference type="HAMAP" id="MF_02019">
    <property type="entry name" value="MurF"/>
    <property type="match status" value="1"/>
</dbReference>
<keyword evidence="9 10" id="KW-0961">Cell wall biogenesis/degradation</keyword>
<dbReference type="Proteomes" id="UP000295611">
    <property type="component" value="Unassembled WGS sequence"/>
</dbReference>
<organism evidence="15 16">
    <name type="scientific">Paludibacterium purpuratum</name>
    <dbReference type="NCBI Taxonomy" id="1144873"/>
    <lineage>
        <taxon>Bacteria</taxon>
        <taxon>Pseudomonadati</taxon>
        <taxon>Pseudomonadota</taxon>
        <taxon>Betaproteobacteria</taxon>
        <taxon>Neisseriales</taxon>
        <taxon>Chromobacteriaceae</taxon>
        <taxon>Paludibacterium</taxon>
    </lineage>
</organism>
<dbReference type="Gene3D" id="3.40.1390.10">
    <property type="entry name" value="MurE/MurF, N-terminal domain"/>
    <property type="match status" value="1"/>
</dbReference>
<dbReference type="InterPro" id="IPR004101">
    <property type="entry name" value="Mur_ligase_C"/>
</dbReference>
<dbReference type="SUPFAM" id="SSF53623">
    <property type="entry name" value="MurD-like peptide ligases, catalytic domain"/>
    <property type="match status" value="1"/>
</dbReference>
<name>A0A4R7B1H2_9NEIS</name>
<accession>A0A4R7B1H2</accession>
<keyword evidence="5 10" id="KW-0067">ATP-binding</keyword>
<comment type="subcellular location">
    <subcellularLocation>
        <location evidence="10 11">Cytoplasm</location>
    </subcellularLocation>
</comment>
<evidence type="ECO:0000256" key="3">
    <source>
        <dbReference type="ARBA" id="ARBA00022618"/>
    </source>
</evidence>
<feature type="domain" description="Mur ligase C-terminal" evidence="13">
    <location>
        <begin position="315"/>
        <end position="433"/>
    </location>
</feature>
<feature type="domain" description="Mur ligase N-terminal catalytic" evidence="12">
    <location>
        <begin position="22"/>
        <end position="92"/>
    </location>
</feature>
<feature type="binding site" evidence="10">
    <location>
        <begin position="106"/>
        <end position="112"/>
    </location>
    <ligand>
        <name>ATP</name>
        <dbReference type="ChEBI" id="CHEBI:30616"/>
    </ligand>
</feature>
<evidence type="ECO:0000313" key="16">
    <source>
        <dbReference type="Proteomes" id="UP000295611"/>
    </source>
</evidence>
<dbReference type="GO" id="GO:0051301">
    <property type="term" value="P:cell division"/>
    <property type="evidence" value="ECO:0007669"/>
    <property type="project" value="UniProtKB-KW"/>
</dbReference>
<keyword evidence="2 10" id="KW-0436">Ligase</keyword>
<keyword evidence="3 10" id="KW-0132">Cell division</keyword>
<keyword evidence="1 10" id="KW-0963">Cytoplasm</keyword>
<dbReference type="Gene3D" id="3.90.190.20">
    <property type="entry name" value="Mur ligase, C-terminal domain"/>
    <property type="match status" value="1"/>
</dbReference>
<dbReference type="InterPro" id="IPR013221">
    <property type="entry name" value="Mur_ligase_cen"/>
</dbReference>
<dbReference type="Pfam" id="PF01225">
    <property type="entry name" value="Mur_ligase"/>
    <property type="match status" value="1"/>
</dbReference>
<dbReference type="PANTHER" id="PTHR43024">
    <property type="entry name" value="UDP-N-ACETYLMURAMOYL-TRIPEPTIDE--D-ALANYL-D-ALANINE LIGASE"/>
    <property type="match status" value="1"/>
</dbReference>
<dbReference type="InterPro" id="IPR036615">
    <property type="entry name" value="Mur_ligase_C_dom_sf"/>
</dbReference>
<dbReference type="SUPFAM" id="SSF63418">
    <property type="entry name" value="MurE/MurF N-terminal domain"/>
    <property type="match status" value="1"/>
</dbReference>
<comment type="catalytic activity">
    <reaction evidence="10 11">
        <text>D-alanyl-D-alanine + UDP-N-acetyl-alpha-D-muramoyl-L-alanyl-gamma-D-glutamyl-meso-2,6-diaminopimelate + ATP = UDP-N-acetyl-alpha-D-muramoyl-L-alanyl-gamma-D-glutamyl-meso-2,6-diaminopimeloyl-D-alanyl-D-alanine + ADP + phosphate + H(+)</text>
        <dbReference type="Rhea" id="RHEA:28374"/>
        <dbReference type="ChEBI" id="CHEBI:15378"/>
        <dbReference type="ChEBI" id="CHEBI:30616"/>
        <dbReference type="ChEBI" id="CHEBI:43474"/>
        <dbReference type="ChEBI" id="CHEBI:57822"/>
        <dbReference type="ChEBI" id="CHEBI:61386"/>
        <dbReference type="ChEBI" id="CHEBI:83905"/>
        <dbReference type="ChEBI" id="CHEBI:456216"/>
        <dbReference type="EC" id="6.3.2.10"/>
    </reaction>
</comment>
<proteinExistence type="inferred from homology"/>
<dbReference type="InterPro" id="IPR051046">
    <property type="entry name" value="MurCDEF_CellWall_CoF430Synth"/>
</dbReference>
<evidence type="ECO:0000256" key="11">
    <source>
        <dbReference type="RuleBase" id="RU004136"/>
    </source>
</evidence>